<dbReference type="EMBL" id="NDXW01000001">
    <property type="protein sequence ID" value="RDH46255.1"/>
    <property type="molecule type" value="Genomic_DNA"/>
</dbReference>
<dbReference type="GO" id="GO:0003824">
    <property type="term" value="F:catalytic activity"/>
    <property type="evidence" value="ECO:0007669"/>
    <property type="project" value="InterPro"/>
</dbReference>
<sequence>MTDCLFCKIVAGDIKADIVHEDEHCIAFKDINPKAATHLLVIPRQHICNLYDIKPEHDHLLTHLIKTIPMIAKAQNLDNGFRTVTNTGEGGGQEVFHLHFHILGGGPLNPL</sequence>
<organism evidence="5 6">
    <name type="scientific">Zooshikella ganghwensis</name>
    <dbReference type="NCBI Taxonomy" id="202772"/>
    <lineage>
        <taxon>Bacteria</taxon>
        <taxon>Pseudomonadati</taxon>
        <taxon>Pseudomonadota</taxon>
        <taxon>Gammaproteobacteria</taxon>
        <taxon>Oceanospirillales</taxon>
        <taxon>Zooshikellaceae</taxon>
        <taxon>Zooshikella</taxon>
    </lineage>
</organism>
<dbReference type="Gene3D" id="3.30.428.10">
    <property type="entry name" value="HIT-like"/>
    <property type="match status" value="1"/>
</dbReference>
<dbReference type="InterPro" id="IPR036265">
    <property type="entry name" value="HIT-like_sf"/>
</dbReference>
<name>A0A4P9VRM5_9GAMM</name>
<evidence type="ECO:0000259" key="4">
    <source>
        <dbReference type="PROSITE" id="PS51084"/>
    </source>
</evidence>
<keyword evidence="6" id="KW-1185">Reference proteome</keyword>
<dbReference type="RefSeq" id="WP_094789044.1">
    <property type="nucleotide sequence ID" value="NZ_JAEVHG010000022.1"/>
</dbReference>
<dbReference type="InterPro" id="IPR001310">
    <property type="entry name" value="Histidine_triad_HIT"/>
</dbReference>
<protein>
    <submittedName>
        <fullName evidence="5">Histidine triad nucleotide-binding protein</fullName>
    </submittedName>
</protein>
<evidence type="ECO:0000256" key="1">
    <source>
        <dbReference type="PIRSR" id="PIRSR601310-1"/>
    </source>
</evidence>
<evidence type="ECO:0000256" key="3">
    <source>
        <dbReference type="PROSITE-ProRule" id="PRU00464"/>
    </source>
</evidence>
<dbReference type="CDD" id="cd01276">
    <property type="entry name" value="PKCI_related"/>
    <property type="match status" value="1"/>
</dbReference>
<reference evidence="5 6" key="1">
    <citation type="submission" date="2017-04" db="EMBL/GenBank/DDBJ databases">
        <title>Draft genome sequence of Zooshikella ganghwensis VG4 isolated from Red Sea sediments.</title>
        <authorList>
            <person name="Rehman Z."/>
            <person name="Alam I."/>
            <person name="Kamau A."/>
            <person name="Bajic V."/>
            <person name="Leiknes T."/>
        </authorList>
    </citation>
    <scope>NUCLEOTIDE SEQUENCE [LARGE SCALE GENOMIC DNA]</scope>
    <source>
        <strain evidence="5 6">VG4</strain>
    </source>
</reference>
<accession>A0A4P9VRM5</accession>
<evidence type="ECO:0000313" key="6">
    <source>
        <dbReference type="Proteomes" id="UP000257039"/>
    </source>
</evidence>
<dbReference type="Proteomes" id="UP000257039">
    <property type="component" value="Unassembled WGS sequence"/>
</dbReference>
<feature type="domain" description="HIT" evidence="4">
    <location>
        <begin position="5"/>
        <end position="111"/>
    </location>
</feature>
<dbReference type="PROSITE" id="PS51084">
    <property type="entry name" value="HIT_2"/>
    <property type="match status" value="1"/>
</dbReference>
<proteinExistence type="predicted"/>
<evidence type="ECO:0000256" key="2">
    <source>
        <dbReference type="PIRSR" id="PIRSR601310-3"/>
    </source>
</evidence>
<dbReference type="PROSITE" id="PS00892">
    <property type="entry name" value="HIT_1"/>
    <property type="match status" value="1"/>
</dbReference>
<dbReference type="PANTHER" id="PTHR23089">
    <property type="entry name" value="HISTIDINE TRIAD HIT PROTEIN"/>
    <property type="match status" value="1"/>
</dbReference>
<dbReference type="InterPro" id="IPR011146">
    <property type="entry name" value="HIT-like"/>
</dbReference>
<feature type="active site" description="Tele-AMP-histidine intermediate" evidence="1">
    <location>
        <position position="99"/>
    </location>
</feature>
<gene>
    <name evidence="5" type="ORF">B9G39_23965</name>
</gene>
<dbReference type="Pfam" id="PF11969">
    <property type="entry name" value="DcpS_C"/>
    <property type="match status" value="1"/>
</dbReference>
<dbReference type="InterPro" id="IPR019808">
    <property type="entry name" value="Histidine_triad_CS"/>
</dbReference>
<dbReference type="AlphaFoldDB" id="A0A4P9VRM5"/>
<feature type="short sequence motif" description="Histidine triad motif" evidence="2 3">
    <location>
        <begin position="97"/>
        <end position="101"/>
    </location>
</feature>
<dbReference type="SUPFAM" id="SSF54197">
    <property type="entry name" value="HIT-like"/>
    <property type="match status" value="1"/>
</dbReference>
<comment type="caution">
    <text evidence="5">The sequence shown here is derived from an EMBL/GenBank/DDBJ whole genome shotgun (WGS) entry which is preliminary data.</text>
</comment>
<dbReference type="PRINTS" id="PR00332">
    <property type="entry name" value="HISTRIAD"/>
</dbReference>
<evidence type="ECO:0000313" key="5">
    <source>
        <dbReference type="EMBL" id="RDH46255.1"/>
    </source>
</evidence>